<dbReference type="InterPro" id="IPR036890">
    <property type="entry name" value="HATPase_C_sf"/>
</dbReference>
<dbReference type="CDD" id="cd00075">
    <property type="entry name" value="HATPase"/>
    <property type="match status" value="1"/>
</dbReference>
<reference evidence="9" key="1">
    <citation type="journal article" date="2015" name="Proc. Natl. Acad. Sci. U.S.A.">
        <title>Networks of energetic and metabolic interactions define dynamics in microbial communities.</title>
        <authorList>
            <person name="Embree M."/>
            <person name="Liu J.K."/>
            <person name="Al-Bassam M.M."/>
            <person name="Zengler K."/>
        </authorList>
    </citation>
    <scope>NUCLEOTIDE SEQUENCE</scope>
</reference>
<comment type="caution">
    <text evidence="9">The sequence shown here is derived from an EMBL/GenBank/DDBJ whole genome shotgun (WGS) entry which is preliminary data.</text>
</comment>
<dbReference type="Pfam" id="PF13426">
    <property type="entry name" value="PAS_9"/>
    <property type="match status" value="1"/>
</dbReference>
<evidence type="ECO:0000256" key="1">
    <source>
        <dbReference type="ARBA" id="ARBA00000085"/>
    </source>
</evidence>
<keyword evidence="4" id="KW-0808">Transferase</keyword>
<dbReference type="Pfam" id="PF02518">
    <property type="entry name" value="HATPase_c"/>
    <property type="match status" value="1"/>
</dbReference>
<evidence type="ECO:0000256" key="3">
    <source>
        <dbReference type="ARBA" id="ARBA00022553"/>
    </source>
</evidence>
<dbReference type="InterPro" id="IPR052162">
    <property type="entry name" value="Sensor_kinase/Photoreceptor"/>
</dbReference>
<dbReference type="EMBL" id="LNQE01001292">
    <property type="protein sequence ID" value="KUG19431.1"/>
    <property type="molecule type" value="Genomic_DNA"/>
</dbReference>
<dbReference type="PROSITE" id="PS50112">
    <property type="entry name" value="PAS"/>
    <property type="match status" value="1"/>
</dbReference>
<dbReference type="Gene3D" id="3.30.450.20">
    <property type="entry name" value="PAS domain"/>
    <property type="match status" value="2"/>
</dbReference>
<evidence type="ECO:0000256" key="2">
    <source>
        <dbReference type="ARBA" id="ARBA00012438"/>
    </source>
</evidence>
<dbReference type="Gene3D" id="3.30.565.10">
    <property type="entry name" value="Histidine kinase-like ATPase, C-terminal domain"/>
    <property type="match status" value="1"/>
</dbReference>
<dbReference type="SMART" id="SM00387">
    <property type="entry name" value="HATPase_c"/>
    <property type="match status" value="1"/>
</dbReference>
<keyword evidence="5 9" id="KW-0418">Kinase</keyword>
<evidence type="ECO:0000313" key="9">
    <source>
        <dbReference type="EMBL" id="KUG19431.1"/>
    </source>
</evidence>
<evidence type="ECO:0000256" key="5">
    <source>
        <dbReference type="ARBA" id="ARBA00022777"/>
    </source>
</evidence>
<evidence type="ECO:0000259" key="7">
    <source>
        <dbReference type="PROSITE" id="PS50112"/>
    </source>
</evidence>
<dbReference type="InterPro" id="IPR000700">
    <property type="entry name" value="PAS-assoc_C"/>
</dbReference>
<accession>A0A0W8FEY3</accession>
<dbReference type="SUPFAM" id="SSF55785">
    <property type="entry name" value="PYP-like sensor domain (PAS domain)"/>
    <property type="match status" value="2"/>
</dbReference>
<evidence type="ECO:0000256" key="4">
    <source>
        <dbReference type="ARBA" id="ARBA00022679"/>
    </source>
</evidence>
<dbReference type="PRINTS" id="PR00344">
    <property type="entry name" value="BCTRLSENSOR"/>
</dbReference>
<dbReference type="InterPro" id="IPR000014">
    <property type="entry name" value="PAS"/>
</dbReference>
<keyword evidence="3" id="KW-0597">Phosphoprotein</keyword>
<dbReference type="InterPro" id="IPR004358">
    <property type="entry name" value="Sig_transdc_His_kin-like_C"/>
</dbReference>
<organism evidence="9">
    <name type="scientific">hydrocarbon metagenome</name>
    <dbReference type="NCBI Taxonomy" id="938273"/>
    <lineage>
        <taxon>unclassified sequences</taxon>
        <taxon>metagenomes</taxon>
        <taxon>ecological metagenomes</taxon>
    </lineage>
</organism>
<dbReference type="PANTHER" id="PTHR43304">
    <property type="entry name" value="PHYTOCHROME-LIKE PROTEIN CPH1"/>
    <property type="match status" value="1"/>
</dbReference>
<dbReference type="InterPro" id="IPR013655">
    <property type="entry name" value="PAS_fold_3"/>
</dbReference>
<feature type="domain" description="PAS" evidence="7">
    <location>
        <begin position="152"/>
        <end position="221"/>
    </location>
</feature>
<proteinExistence type="predicted"/>
<dbReference type="Pfam" id="PF08447">
    <property type="entry name" value="PAS_3"/>
    <property type="match status" value="1"/>
</dbReference>
<dbReference type="CDD" id="cd00130">
    <property type="entry name" value="PAS"/>
    <property type="match status" value="2"/>
</dbReference>
<sequence length="501" mass="55816">MGGHPALPSGYGKQVPQAVKLPRAAEKPAGRDLDWRAVANGIGDAVFLSRPDGRIIDVNDAAARLFCVPRAEIQDTYMLSDFFCAPGSIEELLATAEGNRLHYIPGTARCPKDGSEFPCEICPRRFTSGGLEIMLTTVRDTGERQQAGLPESEGRYRRLAESTEDVLYSADQDGIITFIGPQVRRYGFEPEEIVSRHFTDFIHEADRDRVRAEFRTSLLTGKTSTIEFRIRDAAGNIIWVEENHGMRVIDGGAGVEITGVLRDNTERRLNEKMLQQANTKLDLLSSVTRHDILNQLTILLGNNAIAAERTSDPALLEYLRRQEQAARNILDQIEFTRVYQELGVNDPKWQNIEETIARAVPCLKRDRVSCTADLEGLEIHADPLLEKVFFNLVDNAVRHGETVTKIRFGMRAADGGIVIVCEDDGMGIPELQKESIFKRGVGRNTGLGLFLVREILTITGIEIRETGEYGRGARFEIHVPQGRYRIRQKSLGDAHISHVAG</sequence>
<name>A0A0W8FEY3_9ZZZZ</name>
<protein>
    <recommendedName>
        <fullName evidence="2">histidine kinase</fullName>
        <ecNumber evidence="2">2.7.13.3</ecNumber>
    </recommendedName>
</protein>
<dbReference type="AlphaFoldDB" id="A0A0W8FEY3"/>
<feature type="domain" description="PAC" evidence="8">
    <location>
        <begin position="224"/>
        <end position="276"/>
    </location>
</feature>
<gene>
    <name evidence="9" type="ORF">ASZ90_010852</name>
</gene>
<feature type="domain" description="Histidine kinase" evidence="6">
    <location>
        <begin position="287"/>
        <end position="483"/>
    </location>
</feature>
<evidence type="ECO:0000259" key="6">
    <source>
        <dbReference type="PROSITE" id="PS50109"/>
    </source>
</evidence>
<dbReference type="SUPFAM" id="SSF55874">
    <property type="entry name" value="ATPase domain of HSP90 chaperone/DNA topoisomerase II/histidine kinase"/>
    <property type="match status" value="1"/>
</dbReference>
<dbReference type="GO" id="GO:0004673">
    <property type="term" value="F:protein histidine kinase activity"/>
    <property type="evidence" value="ECO:0007669"/>
    <property type="project" value="UniProtKB-EC"/>
</dbReference>
<comment type="catalytic activity">
    <reaction evidence="1">
        <text>ATP + protein L-histidine = ADP + protein N-phospho-L-histidine.</text>
        <dbReference type="EC" id="2.7.13.3"/>
    </reaction>
</comment>
<dbReference type="NCBIfam" id="TIGR00229">
    <property type="entry name" value="sensory_box"/>
    <property type="match status" value="2"/>
</dbReference>
<dbReference type="InterPro" id="IPR035965">
    <property type="entry name" value="PAS-like_dom_sf"/>
</dbReference>
<dbReference type="SMART" id="SM00091">
    <property type="entry name" value="PAS"/>
    <property type="match status" value="2"/>
</dbReference>
<evidence type="ECO:0000259" key="8">
    <source>
        <dbReference type="PROSITE" id="PS50113"/>
    </source>
</evidence>
<dbReference type="PANTHER" id="PTHR43304:SF1">
    <property type="entry name" value="PAC DOMAIN-CONTAINING PROTEIN"/>
    <property type="match status" value="1"/>
</dbReference>
<dbReference type="PROSITE" id="PS50113">
    <property type="entry name" value="PAC"/>
    <property type="match status" value="1"/>
</dbReference>
<dbReference type="InterPro" id="IPR003594">
    <property type="entry name" value="HATPase_dom"/>
</dbReference>
<dbReference type="InterPro" id="IPR005467">
    <property type="entry name" value="His_kinase_dom"/>
</dbReference>
<dbReference type="PROSITE" id="PS50109">
    <property type="entry name" value="HIS_KIN"/>
    <property type="match status" value="1"/>
</dbReference>
<dbReference type="EC" id="2.7.13.3" evidence="2"/>